<evidence type="ECO:0000313" key="2">
    <source>
        <dbReference type="EMBL" id="PTQ55139.1"/>
    </source>
</evidence>
<keyword evidence="2" id="KW-0808">Transferase</keyword>
<name>A0A2R6XXJ0_9BACL</name>
<dbReference type="PROSITE" id="PS51186">
    <property type="entry name" value="GNAT"/>
    <property type="match status" value="2"/>
</dbReference>
<dbReference type="EMBL" id="PEBX01000183">
    <property type="protein sequence ID" value="PTQ55139.1"/>
    <property type="molecule type" value="Genomic_DNA"/>
</dbReference>
<dbReference type="PANTHER" id="PTHR43617">
    <property type="entry name" value="L-AMINO ACID N-ACETYLTRANSFERASE"/>
    <property type="match status" value="1"/>
</dbReference>
<proteinExistence type="predicted"/>
<accession>A0A2R6XXJ0</accession>
<evidence type="ECO:0000313" key="3">
    <source>
        <dbReference type="Proteomes" id="UP000244338"/>
    </source>
</evidence>
<comment type="caution">
    <text evidence="2">The sequence shown here is derived from an EMBL/GenBank/DDBJ whole genome shotgun (WGS) entry which is preliminary data.</text>
</comment>
<evidence type="ECO:0000259" key="1">
    <source>
        <dbReference type="PROSITE" id="PS51186"/>
    </source>
</evidence>
<protein>
    <submittedName>
        <fullName evidence="2">Acetyltransferase</fullName>
    </submittedName>
</protein>
<feature type="domain" description="N-acetyltransferase" evidence="1">
    <location>
        <begin position="189"/>
        <end position="334"/>
    </location>
</feature>
<dbReference type="Pfam" id="PF00583">
    <property type="entry name" value="Acetyltransf_1"/>
    <property type="match status" value="2"/>
</dbReference>
<dbReference type="Gene3D" id="3.40.630.30">
    <property type="match status" value="2"/>
</dbReference>
<dbReference type="InterPro" id="IPR000182">
    <property type="entry name" value="GNAT_dom"/>
</dbReference>
<sequence length="334" mass="37928">MIQHVPLNRSLVPAVVDLWNRELGERFPMRASLFIQNSIEDVHVLKDGSVVLMDAVTDEAIGLVVSKKLSTEDPYWDMLAHDQDTGWTGWIQVLLVDRRYRGQGFGSRLLEIAENALMVSGAKKIVLGGDPWHYFPGVPADDGTALKWFQKRRYRAGQTVYDLLCRKENLSDLPAVDASGVTGRQKSHLAYRLLHASEKERFLKFIQKVFPGRWTYEAYHYFLKGGQGREILVAEKDGEMIGFCRLHDDRSPLIAQSVYWAPLFPGLHLGGVGPLGLDPAERGGGYGLAMVRAALEELFRRGQEYVVIDWTELVGFYERLGCRVWKSYVYHEKV</sequence>
<dbReference type="SUPFAM" id="SSF55729">
    <property type="entry name" value="Acyl-CoA N-acyltransferases (Nat)"/>
    <property type="match status" value="1"/>
</dbReference>
<dbReference type="Proteomes" id="UP000244338">
    <property type="component" value="Unassembled WGS sequence"/>
</dbReference>
<dbReference type="GO" id="GO:0016747">
    <property type="term" value="F:acyltransferase activity, transferring groups other than amino-acyl groups"/>
    <property type="evidence" value="ECO:0007669"/>
    <property type="project" value="InterPro"/>
</dbReference>
<gene>
    <name evidence="2" type="ORF">BSOLF_0113</name>
</gene>
<dbReference type="CDD" id="cd04301">
    <property type="entry name" value="NAT_SF"/>
    <property type="match status" value="2"/>
</dbReference>
<organism evidence="2 3">
    <name type="scientific">Candidatus Carbonibacillus altaicus</name>
    <dbReference type="NCBI Taxonomy" id="2163959"/>
    <lineage>
        <taxon>Bacteria</taxon>
        <taxon>Bacillati</taxon>
        <taxon>Bacillota</taxon>
        <taxon>Bacilli</taxon>
        <taxon>Bacillales</taxon>
        <taxon>Candidatus Carbonibacillus</taxon>
    </lineage>
</organism>
<dbReference type="AlphaFoldDB" id="A0A2R6XXJ0"/>
<dbReference type="InterPro" id="IPR050276">
    <property type="entry name" value="MshD_Acetyltransferase"/>
</dbReference>
<dbReference type="InterPro" id="IPR016181">
    <property type="entry name" value="Acyl_CoA_acyltransferase"/>
</dbReference>
<feature type="domain" description="N-acetyltransferase" evidence="1">
    <location>
        <begin position="2"/>
        <end position="179"/>
    </location>
</feature>
<reference evidence="3" key="1">
    <citation type="journal article" date="2018" name="Sci. Rep.">
        <title>Lignite coal burning seam in the remote Altai Mountains harbors a hydrogen-driven thermophilic microbial community.</title>
        <authorList>
            <person name="Kadnikov V.V."/>
            <person name="Mardanov A.V."/>
            <person name="Ivasenko D.A."/>
            <person name="Antsiferov D.V."/>
            <person name="Beletsky A.V."/>
            <person name="Karnachuk O.V."/>
            <person name="Ravin N.V."/>
        </authorList>
    </citation>
    <scope>NUCLEOTIDE SEQUENCE [LARGE SCALE GENOMIC DNA]</scope>
</reference>